<feature type="domain" description="Activator of Hsp90 ATPase homologue 1/2-like C-terminal" evidence="2">
    <location>
        <begin position="23"/>
        <end position="157"/>
    </location>
</feature>
<organism evidence="3 4">
    <name type="scientific">Kocuria turfanensis</name>
    <dbReference type="NCBI Taxonomy" id="388357"/>
    <lineage>
        <taxon>Bacteria</taxon>
        <taxon>Bacillati</taxon>
        <taxon>Actinomycetota</taxon>
        <taxon>Actinomycetes</taxon>
        <taxon>Micrococcales</taxon>
        <taxon>Micrococcaceae</taxon>
        <taxon>Kocuria</taxon>
    </lineage>
</organism>
<comment type="caution">
    <text evidence="3">The sequence shown here is derived from an EMBL/GenBank/DDBJ whole genome shotgun (WGS) entry which is preliminary data.</text>
</comment>
<dbReference type="Pfam" id="PF08327">
    <property type="entry name" value="AHSA1"/>
    <property type="match status" value="1"/>
</dbReference>
<evidence type="ECO:0000313" key="4">
    <source>
        <dbReference type="Proteomes" id="UP000321103"/>
    </source>
</evidence>
<dbReference type="InterPro" id="IPR013538">
    <property type="entry name" value="ASHA1/2-like_C"/>
</dbReference>
<comment type="similarity">
    <text evidence="1">Belongs to the AHA1 family.</text>
</comment>
<dbReference type="STRING" id="388357.GCA_001580365_01568"/>
<dbReference type="Proteomes" id="UP000321103">
    <property type="component" value="Unassembled WGS sequence"/>
</dbReference>
<evidence type="ECO:0000313" key="3">
    <source>
        <dbReference type="EMBL" id="GEO94555.1"/>
    </source>
</evidence>
<evidence type="ECO:0000259" key="2">
    <source>
        <dbReference type="Pfam" id="PF08327"/>
    </source>
</evidence>
<protein>
    <recommendedName>
        <fullName evidence="2">Activator of Hsp90 ATPase homologue 1/2-like C-terminal domain-containing protein</fullName>
    </recommendedName>
</protein>
<dbReference type="EMBL" id="BJZS01000021">
    <property type="protein sequence ID" value="GEO94555.1"/>
    <property type="molecule type" value="Genomic_DNA"/>
</dbReference>
<dbReference type="AlphaFoldDB" id="A0A512IA26"/>
<sequence>MDGMDITDLDPAEVLSVSHDLPHPPAAVFAAFTDPDRLAAWFGPEGWSVPRESVLLEVRPGGRQRFRMVSDADPAQVAPVHATYLRVEQDALLEGREALPGPDGRPLDQHVLVRTEFLATGDGGTLLVLTQGPLPAVVHAGAAAGWRSSFAKLEALLDRG</sequence>
<proteinExistence type="inferred from homology"/>
<name>A0A512IA26_9MICC</name>
<dbReference type="Gene3D" id="3.30.530.20">
    <property type="match status" value="1"/>
</dbReference>
<dbReference type="SUPFAM" id="SSF55961">
    <property type="entry name" value="Bet v1-like"/>
    <property type="match status" value="1"/>
</dbReference>
<evidence type="ECO:0000256" key="1">
    <source>
        <dbReference type="ARBA" id="ARBA00006817"/>
    </source>
</evidence>
<accession>A0A512IA26</accession>
<gene>
    <name evidence="3" type="ORF">KTU01_06780</name>
</gene>
<dbReference type="InterPro" id="IPR023393">
    <property type="entry name" value="START-like_dom_sf"/>
</dbReference>
<dbReference type="CDD" id="cd07814">
    <property type="entry name" value="SRPBCC_CalC_Aha1-like"/>
    <property type="match status" value="1"/>
</dbReference>
<keyword evidence="4" id="KW-1185">Reference proteome</keyword>
<reference evidence="3 4" key="1">
    <citation type="submission" date="2019-07" db="EMBL/GenBank/DDBJ databases">
        <title>Whole genome shotgun sequence of Kocuria turfanensis NBRC 107627.</title>
        <authorList>
            <person name="Hosoyama A."/>
            <person name="Uohara A."/>
            <person name="Ohji S."/>
            <person name="Ichikawa N."/>
        </authorList>
    </citation>
    <scope>NUCLEOTIDE SEQUENCE [LARGE SCALE GENOMIC DNA]</scope>
    <source>
        <strain evidence="3 4">NBRC 107627</strain>
    </source>
</reference>